<dbReference type="STRING" id="667725.A0A0L0EZP3"/>
<dbReference type="GeneID" id="25918141"/>
<keyword evidence="5" id="KW-1185">Reference proteome</keyword>
<reference evidence="4 5" key="1">
    <citation type="submission" date="2011-02" db="EMBL/GenBank/DDBJ databases">
        <title>The Genome Sequence of Sphaeroforma arctica JP610.</title>
        <authorList>
            <consortium name="The Broad Institute Genome Sequencing Platform"/>
            <person name="Russ C."/>
            <person name="Cuomo C."/>
            <person name="Young S.K."/>
            <person name="Zeng Q."/>
            <person name="Gargeya S."/>
            <person name="Alvarado L."/>
            <person name="Berlin A."/>
            <person name="Chapman S.B."/>
            <person name="Chen Z."/>
            <person name="Freedman E."/>
            <person name="Gellesch M."/>
            <person name="Goldberg J."/>
            <person name="Griggs A."/>
            <person name="Gujja S."/>
            <person name="Heilman E."/>
            <person name="Heiman D."/>
            <person name="Howarth C."/>
            <person name="Mehta T."/>
            <person name="Neiman D."/>
            <person name="Pearson M."/>
            <person name="Roberts A."/>
            <person name="Saif S."/>
            <person name="Shea T."/>
            <person name="Shenoy N."/>
            <person name="Sisk P."/>
            <person name="Stolte C."/>
            <person name="Sykes S."/>
            <person name="White J."/>
            <person name="Yandava C."/>
            <person name="Burger G."/>
            <person name="Gray M.W."/>
            <person name="Holland P.W.H."/>
            <person name="King N."/>
            <person name="Lang F.B.F."/>
            <person name="Roger A.J."/>
            <person name="Ruiz-Trillo I."/>
            <person name="Haas B."/>
            <person name="Nusbaum C."/>
            <person name="Birren B."/>
        </authorList>
    </citation>
    <scope>NUCLEOTIDE SEQUENCE [LARGE SCALE GENOMIC DNA]</scope>
    <source>
        <strain evidence="4 5">JP610</strain>
    </source>
</reference>
<dbReference type="OrthoDB" id="372624at2759"/>
<dbReference type="Proteomes" id="UP000054560">
    <property type="component" value="Unassembled WGS sequence"/>
</dbReference>
<dbReference type="EMBL" id="KQ253097">
    <property type="protein sequence ID" value="KNC69844.1"/>
    <property type="molecule type" value="Genomic_DNA"/>
</dbReference>
<evidence type="ECO:0000313" key="4">
    <source>
        <dbReference type="EMBL" id="KNC69844.1"/>
    </source>
</evidence>
<dbReference type="GO" id="GO:0005634">
    <property type="term" value="C:nucleus"/>
    <property type="evidence" value="ECO:0007669"/>
    <property type="project" value="UniProtKB-SubCell"/>
</dbReference>
<dbReference type="InterPro" id="IPR014012">
    <property type="entry name" value="HSA_dom"/>
</dbReference>
<dbReference type="Pfam" id="PF07529">
    <property type="entry name" value="HSA"/>
    <property type="match status" value="1"/>
</dbReference>
<evidence type="ECO:0000256" key="1">
    <source>
        <dbReference type="ARBA" id="ARBA00004123"/>
    </source>
</evidence>
<dbReference type="PANTHER" id="PTHR46459">
    <property type="entry name" value="E1A-BINDING PROTEIN P400-RELATED"/>
    <property type="match status" value="1"/>
</dbReference>
<feature type="non-terminal residue" evidence="4">
    <location>
        <position position="1"/>
    </location>
</feature>
<dbReference type="GO" id="GO:0003682">
    <property type="term" value="F:chromatin binding"/>
    <property type="evidence" value="ECO:0007669"/>
    <property type="project" value="TreeGrafter"/>
</dbReference>
<dbReference type="RefSeq" id="XP_014143746.1">
    <property type="nucleotide sequence ID" value="XM_014288271.1"/>
</dbReference>
<dbReference type="AlphaFoldDB" id="A0A0L0EZP3"/>
<evidence type="ECO:0000259" key="3">
    <source>
        <dbReference type="PROSITE" id="PS51204"/>
    </source>
</evidence>
<comment type="subcellular location">
    <subcellularLocation>
        <location evidence="1">Nucleus</location>
    </subcellularLocation>
</comment>
<protein>
    <recommendedName>
        <fullName evidence="3">HSA domain-containing protein</fullName>
    </recommendedName>
</protein>
<feature type="domain" description="HSA" evidence="3">
    <location>
        <begin position="1"/>
        <end position="57"/>
    </location>
</feature>
<proteinExistence type="predicted"/>
<sequence length="57" mass="7093">EPPRFETHWDFLLKEMGWMAVDFYEERKWKRAVAKHLSSAVMHHFLARRARDEVRMY</sequence>
<accession>A0A0L0EZP3</accession>
<dbReference type="PROSITE" id="PS51204">
    <property type="entry name" value="HSA"/>
    <property type="match status" value="1"/>
</dbReference>
<gene>
    <name evidence="4" type="ORF">SARC_17637</name>
</gene>
<dbReference type="GO" id="GO:0006281">
    <property type="term" value="P:DNA repair"/>
    <property type="evidence" value="ECO:0007669"/>
    <property type="project" value="TreeGrafter"/>
</dbReference>
<evidence type="ECO:0000313" key="5">
    <source>
        <dbReference type="Proteomes" id="UP000054560"/>
    </source>
</evidence>
<dbReference type="PANTHER" id="PTHR46459:SF1">
    <property type="entry name" value="E1A-BINDING PROTEIN P400"/>
    <property type="match status" value="1"/>
</dbReference>
<evidence type="ECO:0000256" key="2">
    <source>
        <dbReference type="ARBA" id="ARBA00023242"/>
    </source>
</evidence>
<dbReference type="GO" id="GO:0035267">
    <property type="term" value="C:NuA4 histone acetyltransferase complex"/>
    <property type="evidence" value="ECO:0007669"/>
    <property type="project" value="TreeGrafter"/>
</dbReference>
<organism evidence="4 5">
    <name type="scientific">Sphaeroforma arctica JP610</name>
    <dbReference type="NCBI Taxonomy" id="667725"/>
    <lineage>
        <taxon>Eukaryota</taxon>
        <taxon>Ichthyosporea</taxon>
        <taxon>Ichthyophonida</taxon>
        <taxon>Sphaeroforma</taxon>
    </lineage>
</organism>
<name>A0A0L0EZP3_9EUKA</name>
<dbReference type="eggNOG" id="KOG0391">
    <property type="taxonomic scope" value="Eukaryota"/>
</dbReference>
<keyword evidence="2" id="KW-0539">Nucleus</keyword>